<dbReference type="InParanoid" id="J9D915"/>
<evidence type="ECO:0000313" key="1">
    <source>
        <dbReference type="EMBL" id="EJW04261.1"/>
    </source>
</evidence>
<protein>
    <submittedName>
        <fullName evidence="1">Uncharacterized protein</fullName>
    </submittedName>
</protein>
<reference evidence="1 2" key="1">
    <citation type="submission" date="2011-08" db="EMBL/GenBank/DDBJ databases">
        <authorList>
            <person name="Liu Z.J."/>
            <person name="Shi F.L."/>
            <person name="Lu J.Q."/>
            <person name="Li M."/>
            <person name="Wang Z.L."/>
        </authorList>
    </citation>
    <scope>NUCLEOTIDE SEQUENCE [LARGE SCALE GENOMIC DNA]</scope>
    <source>
        <strain evidence="1 2">USNM 41457</strain>
    </source>
</reference>
<name>J9D915_EDHAE</name>
<proteinExistence type="predicted"/>
<dbReference type="VEuPathDB" id="MicrosporidiaDB:EDEG_04260"/>
<dbReference type="EMBL" id="AFBI03001388">
    <property type="protein sequence ID" value="EJW04261.1"/>
    <property type="molecule type" value="Genomic_DNA"/>
</dbReference>
<evidence type="ECO:0000313" key="2">
    <source>
        <dbReference type="Proteomes" id="UP000003163"/>
    </source>
</evidence>
<feature type="non-terminal residue" evidence="1">
    <location>
        <position position="1"/>
    </location>
</feature>
<dbReference type="HOGENOM" id="CLU_1536123_0_0_1"/>
<keyword evidence="2" id="KW-1185">Reference proteome</keyword>
<feature type="non-terminal residue" evidence="1">
    <location>
        <position position="175"/>
    </location>
</feature>
<reference evidence="2" key="2">
    <citation type="submission" date="2015-07" db="EMBL/GenBank/DDBJ databases">
        <title>Contrasting host-pathogen interactions and genome evolution in two generalist and specialist microsporidian pathogens of mosquitoes.</title>
        <authorList>
            <consortium name="The Broad Institute Genomics Platform"/>
            <consortium name="The Broad Institute Genome Sequencing Center for Infectious Disease"/>
            <person name="Cuomo C.A."/>
            <person name="Sanscrainte N.D."/>
            <person name="Goldberg J.M."/>
            <person name="Heiman D."/>
            <person name="Young S."/>
            <person name="Zeng Q."/>
            <person name="Becnel J.J."/>
            <person name="Birren B.W."/>
        </authorList>
    </citation>
    <scope>NUCLEOTIDE SEQUENCE [LARGE SCALE GENOMIC DNA]</scope>
    <source>
        <strain evidence="2">USNM 41457</strain>
    </source>
</reference>
<dbReference type="AlphaFoldDB" id="J9D915"/>
<sequence>ALEKSQKIYSIERILIKNECICVECDCTNKETCLKIKCIRCNNSRSDYSTCANCYSKLCKFLDEEKENERCYKILNFVDYNKLSEYIHKKIWKKIYEKKCGEFFIVNYQLAICLGKLKAKNNDMLLKKVQKYFDNPFNMKDKSNIDAKLDFLSEFDYANQAMKYMLEPIILVSNT</sequence>
<organism evidence="1 2">
    <name type="scientific">Edhazardia aedis (strain USNM 41457)</name>
    <name type="common">Microsporidian parasite</name>
    <dbReference type="NCBI Taxonomy" id="1003232"/>
    <lineage>
        <taxon>Eukaryota</taxon>
        <taxon>Fungi</taxon>
        <taxon>Fungi incertae sedis</taxon>
        <taxon>Microsporidia</taxon>
        <taxon>Edhazardia</taxon>
    </lineage>
</organism>
<comment type="caution">
    <text evidence="1">The sequence shown here is derived from an EMBL/GenBank/DDBJ whole genome shotgun (WGS) entry which is preliminary data.</text>
</comment>
<accession>J9D915</accession>
<dbReference type="Proteomes" id="UP000003163">
    <property type="component" value="Unassembled WGS sequence"/>
</dbReference>
<gene>
    <name evidence="1" type="ORF">EDEG_04260</name>
</gene>